<evidence type="ECO:0000256" key="1">
    <source>
        <dbReference type="ARBA" id="ARBA00023125"/>
    </source>
</evidence>
<evidence type="ECO:0000259" key="3">
    <source>
        <dbReference type="PROSITE" id="PS50977"/>
    </source>
</evidence>
<evidence type="ECO:0000256" key="2">
    <source>
        <dbReference type="PROSITE-ProRule" id="PRU00335"/>
    </source>
</evidence>
<dbReference type="InterPro" id="IPR036271">
    <property type="entry name" value="Tet_transcr_reg_TetR-rel_C_sf"/>
</dbReference>
<dbReference type="Proteomes" id="UP000004848">
    <property type="component" value="Unassembled WGS sequence"/>
</dbReference>
<dbReference type="EMBL" id="AAUW01000010">
    <property type="protein sequence ID" value="EAV43312.1"/>
    <property type="molecule type" value="Genomic_DNA"/>
</dbReference>
<dbReference type="GO" id="GO:0000976">
    <property type="term" value="F:transcription cis-regulatory region binding"/>
    <property type="evidence" value="ECO:0007669"/>
    <property type="project" value="TreeGrafter"/>
</dbReference>
<feature type="DNA-binding region" description="H-T-H motif" evidence="2">
    <location>
        <begin position="46"/>
        <end position="65"/>
    </location>
</feature>
<dbReference type="PANTHER" id="PTHR30055">
    <property type="entry name" value="HTH-TYPE TRANSCRIPTIONAL REGULATOR RUTR"/>
    <property type="match status" value="1"/>
</dbReference>
<dbReference type="InterPro" id="IPR009057">
    <property type="entry name" value="Homeodomain-like_sf"/>
</dbReference>
<dbReference type="Gene3D" id="1.10.357.10">
    <property type="entry name" value="Tetracycline Repressor, domain 2"/>
    <property type="match status" value="1"/>
</dbReference>
<reference evidence="4" key="1">
    <citation type="submission" date="2006-05" db="EMBL/GenBank/DDBJ databases">
        <authorList>
            <person name="King G."/>
            <person name="Ferriera S."/>
            <person name="Johnson J."/>
            <person name="Kravitz S."/>
            <person name="Beeson K."/>
            <person name="Sutton G."/>
            <person name="Rogers Y.-H."/>
            <person name="Friedman R."/>
            <person name="Frazier M."/>
            <person name="Venter J.C."/>
        </authorList>
    </citation>
    <scope>NUCLEOTIDE SEQUENCE [LARGE SCALE GENOMIC DNA]</scope>
    <source>
        <strain evidence="4">IAM 12614</strain>
    </source>
</reference>
<dbReference type="Pfam" id="PF00440">
    <property type="entry name" value="TetR_N"/>
    <property type="match status" value="1"/>
</dbReference>
<sequence length="209" mass="22678">MRRNAFRKIEDAPGAFGGQVPRNVDVSEIYSATIELFCERGFSGTTTREIADRAGVNEVTLFRRFGSKAGLIEAAIGDTLSDVSFGKMLPGEDVKADLLEIVRKYLETYRKHSGLALTLFAQVPQHPELRTVTPFLLRNLQGVARTLAQHQSNGGLKPGDPVSFAVALIAPLAVMGFMKEMGLGTGHEGLDVEKYVQTYLQGHGPNTGS</sequence>
<dbReference type="PANTHER" id="PTHR30055:SF226">
    <property type="entry name" value="HTH-TYPE TRANSCRIPTIONAL REGULATOR PKSA"/>
    <property type="match status" value="1"/>
</dbReference>
<comment type="caution">
    <text evidence="4">The sequence shown here is derived from an EMBL/GenBank/DDBJ whole genome shotgun (WGS) entry which is preliminary data.</text>
</comment>
<dbReference type="AlphaFoldDB" id="A0NV45"/>
<dbReference type="SUPFAM" id="SSF48498">
    <property type="entry name" value="Tetracyclin repressor-like, C-terminal domain"/>
    <property type="match status" value="1"/>
</dbReference>
<gene>
    <name evidence="4" type="ORF">SIAM614_05998</name>
</gene>
<feature type="domain" description="HTH tetR-type" evidence="3">
    <location>
        <begin position="23"/>
        <end position="83"/>
    </location>
</feature>
<dbReference type="GO" id="GO:0003700">
    <property type="term" value="F:DNA-binding transcription factor activity"/>
    <property type="evidence" value="ECO:0007669"/>
    <property type="project" value="TreeGrafter"/>
</dbReference>
<dbReference type="InterPro" id="IPR050109">
    <property type="entry name" value="HTH-type_TetR-like_transc_reg"/>
</dbReference>
<evidence type="ECO:0000313" key="4">
    <source>
        <dbReference type="EMBL" id="EAV43312.1"/>
    </source>
</evidence>
<organism evidence="4">
    <name type="scientific">Roseibium aggregatum (strain ATCC 25650 / DSM 13394 / JCM 20685 / NBRC 16684 / NCIMB 2208 / IAM 12614 / B1)</name>
    <name type="common">Stappia aggregata</name>
    <dbReference type="NCBI Taxonomy" id="384765"/>
    <lineage>
        <taxon>Bacteria</taxon>
        <taxon>Pseudomonadati</taxon>
        <taxon>Pseudomonadota</taxon>
        <taxon>Alphaproteobacteria</taxon>
        <taxon>Hyphomicrobiales</taxon>
        <taxon>Stappiaceae</taxon>
        <taxon>Roseibium</taxon>
    </lineage>
</organism>
<dbReference type="InterPro" id="IPR001647">
    <property type="entry name" value="HTH_TetR"/>
</dbReference>
<dbReference type="PROSITE" id="PS50977">
    <property type="entry name" value="HTH_TETR_2"/>
    <property type="match status" value="1"/>
</dbReference>
<accession>A0NV45</accession>
<dbReference type="eggNOG" id="COG1309">
    <property type="taxonomic scope" value="Bacteria"/>
</dbReference>
<dbReference type="PRINTS" id="PR00455">
    <property type="entry name" value="HTHTETR"/>
</dbReference>
<dbReference type="SUPFAM" id="SSF46689">
    <property type="entry name" value="Homeodomain-like"/>
    <property type="match status" value="1"/>
</dbReference>
<keyword evidence="1 2" id="KW-0238">DNA-binding</keyword>
<protein>
    <submittedName>
        <fullName evidence="4">Transcription regulator (TetR/AcrR family) BH1965 (Imported)</fullName>
    </submittedName>
</protein>
<name>A0NV45_ROSAI</name>
<proteinExistence type="predicted"/>